<sequence length="152" mass="15472">MAPNDSWLTRTMNTATAGVGNFAGGIVSAVGNGISGAGRGAGSSITSSTRIWGDSVRGYGNSIKDATGATGPRASTADNPLGMARSATSVKIGQQAKKGSTGGTARGSARDPLGLERSMRFKAPSQPFRILTVNANACKAKTRNEKLMPDAR</sequence>
<proteinExistence type="predicted"/>
<dbReference type="EMBL" id="KV745152">
    <property type="protein sequence ID" value="OCK77136.1"/>
    <property type="molecule type" value="Genomic_DNA"/>
</dbReference>
<reference evidence="2 3" key="1">
    <citation type="journal article" date="2016" name="Nat. Commun.">
        <title>Ectomycorrhizal ecology is imprinted in the genome of the dominant symbiotic fungus Cenococcum geophilum.</title>
        <authorList>
            <consortium name="DOE Joint Genome Institute"/>
            <person name="Peter M."/>
            <person name="Kohler A."/>
            <person name="Ohm R.A."/>
            <person name="Kuo A."/>
            <person name="Krutzmann J."/>
            <person name="Morin E."/>
            <person name="Arend M."/>
            <person name="Barry K.W."/>
            <person name="Binder M."/>
            <person name="Choi C."/>
            <person name="Clum A."/>
            <person name="Copeland A."/>
            <person name="Grisel N."/>
            <person name="Haridas S."/>
            <person name="Kipfer T."/>
            <person name="LaButti K."/>
            <person name="Lindquist E."/>
            <person name="Lipzen A."/>
            <person name="Maire R."/>
            <person name="Meier B."/>
            <person name="Mihaltcheva S."/>
            <person name="Molinier V."/>
            <person name="Murat C."/>
            <person name="Poggeler S."/>
            <person name="Quandt C.A."/>
            <person name="Sperisen C."/>
            <person name="Tritt A."/>
            <person name="Tisserant E."/>
            <person name="Crous P.W."/>
            <person name="Henrissat B."/>
            <person name="Nehls U."/>
            <person name="Egli S."/>
            <person name="Spatafora J.W."/>
            <person name="Grigoriev I.V."/>
            <person name="Martin F.M."/>
        </authorList>
    </citation>
    <scope>NUCLEOTIDE SEQUENCE [LARGE SCALE GENOMIC DNA]</scope>
    <source>
        <strain evidence="2 3">CBS 459.81</strain>
    </source>
</reference>
<evidence type="ECO:0000313" key="3">
    <source>
        <dbReference type="Proteomes" id="UP000250266"/>
    </source>
</evidence>
<name>A0A8E2E4B6_9PEZI</name>
<evidence type="ECO:0000313" key="2">
    <source>
        <dbReference type="EMBL" id="OCK77136.1"/>
    </source>
</evidence>
<feature type="region of interest" description="Disordered" evidence="1">
    <location>
        <begin position="63"/>
        <end position="115"/>
    </location>
</feature>
<accession>A0A8E2E4B6</accession>
<organism evidence="2 3">
    <name type="scientific">Lepidopterella palustris CBS 459.81</name>
    <dbReference type="NCBI Taxonomy" id="1314670"/>
    <lineage>
        <taxon>Eukaryota</taxon>
        <taxon>Fungi</taxon>
        <taxon>Dikarya</taxon>
        <taxon>Ascomycota</taxon>
        <taxon>Pezizomycotina</taxon>
        <taxon>Dothideomycetes</taxon>
        <taxon>Pleosporomycetidae</taxon>
        <taxon>Mytilinidiales</taxon>
        <taxon>Argynnaceae</taxon>
        <taxon>Lepidopterella</taxon>
    </lineage>
</organism>
<protein>
    <submittedName>
        <fullName evidence="2">Uncharacterized protein</fullName>
    </submittedName>
</protein>
<dbReference type="AlphaFoldDB" id="A0A8E2E4B6"/>
<gene>
    <name evidence="2" type="ORF">K432DRAFT_395871</name>
</gene>
<dbReference type="Proteomes" id="UP000250266">
    <property type="component" value="Unassembled WGS sequence"/>
</dbReference>
<keyword evidence="3" id="KW-1185">Reference proteome</keyword>
<dbReference type="OrthoDB" id="3791134at2759"/>
<evidence type="ECO:0000256" key="1">
    <source>
        <dbReference type="SAM" id="MobiDB-lite"/>
    </source>
</evidence>